<dbReference type="Proteomes" id="UP001234178">
    <property type="component" value="Unassembled WGS sequence"/>
</dbReference>
<evidence type="ECO:0000313" key="2">
    <source>
        <dbReference type="Proteomes" id="UP001234178"/>
    </source>
</evidence>
<sequence length="153" mass="17617">MSVARPSETGCRLVRIKRVPSSEFHHQHPLCVTRKNPQHQHYLPPITLRNSSAPSGVNRIWINQRHSDAWYSANRFAAVTESPPYHHQAPISPLDISYFVAIFFVEFDFWGLVALDLSKLAGHWHSHLGWVMPKEQCARYTAEADLHLTRDKV</sequence>
<keyword evidence="2" id="KW-1185">Reference proteome</keyword>
<gene>
    <name evidence="1" type="ORF">OUZ56_027877</name>
</gene>
<protein>
    <submittedName>
        <fullName evidence="1">Uncharacterized protein</fullName>
    </submittedName>
</protein>
<comment type="caution">
    <text evidence="1">The sequence shown here is derived from an EMBL/GenBank/DDBJ whole genome shotgun (WGS) entry which is preliminary data.</text>
</comment>
<reference evidence="1 2" key="1">
    <citation type="journal article" date="2023" name="Nucleic Acids Res.">
        <title>The hologenome of Daphnia magna reveals possible DNA methylation and microbiome-mediated evolution of the host genome.</title>
        <authorList>
            <person name="Chaturvedi A."/>
            <person name="Li X."/>
            <person name="Dhandapani V."/>
            <person name="Marshall H."/>
            <person name="Kissane S."/>
            <person name="Cuenca-Cambronero M."/>
            <person name="Asole G."/>
            <person name="Calvet F."/>
            <person name="Ruiz-Romero M."/>
            <person name="Marangio P."/>
            <person name="Guigo R."/>
            <person name="Rago D."/>
            <person name="Mirbahai L."/>
            <person name="Eastwood N."/>
            <person name="Colbourne J.K."/>
            <person name="Zhou J."/>
            <person name="Mallon E."/>
            <person name="Orsini L."/>
        </authorList>
    </citation>
    <scope>NUCLEOTIDE SEQUENCE [LARGE SCALE GENOMIC DNA]</scope>
    <source>
        <strain evidence="1">LRV0_1</strain>
    </source>
</reference>
<organism evidence="1 2">
    <name type="scientific">Daphnia magna</name>
    <dbReference type="NCBI Taxonomy" id="35525"/>
    <lineage>
        <taxon>Eukaryota</taxon>
        <taxon>Metazoa</taxon>
        <taxon>Ecdysozoa</taxon>
        <taxon>Arthropoda</taxon>
        <taxon>Crustacea</taxon>
        <taxon>Branchiopoda</taxon>
        <taxon>Diplostraca</taxon>
        <taxon>Cladocera</taxon>
        <taxon>Anomopoda</taxon>
        <taxon>Daphniidae</taxon>
        <taxon>Daphnia</taxon>
    </lineage>
</organism>
<dbReference type="EMBL" id="JAOYFB010000040">
    <property type="protein sequence ID" value="KAK4035794.1"/>
    <property type="molecule type" value="Genomic_DNA"/>
</dbReference>
<proteinExistence type="predicted"/>
<accession>A0ABR0B269</accession>
<name>A0ABR0B269_9CRUS</name>
<evidence type="ECO:0000313" key="1">
    <source>
        <dbReference type="EMBL" id="KAK4035794.1"/>
    </source>
</evidence>